<dbReference type="NCBIfam" id="TIGR00254">
    <property type="entry name" value="GGDEF"/>
    <property type="match status" value="1"/>
</dbReference>
<dbReference type="PANTHER" id="PTHR46663:SF3">
    <property type="entry name" value="SLL0267 PROTEIN"/>
    <property type="match status" value="1"/>
</dbReference>
<feature type="domain" description="PAC" evidence="4">
    <location>
        <begin position="207"/>
        <end position="259"/>
    </location>
</feature>
<name>Q2RTU2_RHORT</name>
<evidence type="ECO:0000256" key="1">
    <source>
        <dbReference type="PROSITE-ProRule" id="PRU00169"/>
    </source>
</evidence>
<feature type="domain" description="PAS" evidence="3">
    <location>
        <begin position="141"/>
        <end position="192"/>
    </location>
</feature>
<dbReference type="SMART" id="SM00448">
    <property type="entry name" value="REC"/>
    <property type="match status" value="1"/>
</dbReference>
<dbReference type="RefSeq" id="WP_011389343.1">
    <property type="nucleotide sequence ID" value="NC_007643.1"/>
</dbReference>
<dbReference type="EnsemblBacteria" id="ABC22453">
    <property type="protein sequence ID" value="ABC22453"/>
    <property type="gene ID" value="Rru_A1653"/>
</dbReference>
<dbReference type="InterPro" id="IPR011006">
    <property type="entry name" value="CheY-like_superfamily"/>
</dbReference>
<dbReference type="STRING" id="269796.Rru_A1653"/>
<dbReference type="Gene3D" id="3.30.450.20">
    <property type="entry name" value="PAS domain"/>
    <property type="match status" value="1"/>
</dbReference>
<dbReference type="Pfam" id="PF13426">
    <property type="entry name" value="PAS_9"/>
    <property type="match status" value="1"/>
</dbReference>
<accession>Q2RTU2</accession>
<dbReference type="CDD" id="cd00130">
    <property type="entry name" value="PAS"/>
    <property type="match status" value="1"/>
</dbReference>
<dbReference type="eggNOG" id="COG3706">
    <property type="taxonomic scope" value="Bacteria"/>
</dbReference>
<dbReference type="Gene3D" id="3.40.50.2300">
    <property type="match status" value="1"/>
</dbReference>
<evidence type="ECO:0000313" key="6">
    <source>
        <dbReference type="EMBL" id="ABC22453.1"/>
    </source>
</evidence>
<dbReference type="GO" id="GO:0003824">
    <property type="term" value="F:catalytic activity"/>
    <property type="evidence" value="ECO:0007669"/>
    <property type="project" value="UniProtKB-ARBA"/>
</dbReference>
<dbReference type="SMART" id="SM00091">
    <property type="entry name" value="PAS"/>
    <property type="match status" value="1"/>
</dbReference>
<dbReference type="Pfam" id="PF00990">
    <property type="entry name" value="GGDEF"/>
    <property type="match status" value="1"/>
</dbReference>
<feature type="modified residue" description="4-aspartylphosphate" evidence="1">
    <location>
        <position position="60"/>
    </location>
</feature>
<dbReference type="InterPro" id="IPR043128">
    <property type="entry name" value="Rev_trsase/Diguanyl_cyclase"/>
</dbReference>
<dbReference type="PROSITE" id="PS50887">
    <property type="entry name" value="GGDEF"/>
    <property type="match status" value="1"/>
</dbReference>
<evidence type="ECO:0000259" key="5">
    <source>
        <dbReference type="PROSITE" id="PS50887"/>
    </source>
</evidence>
<gene>
    <name evidence="6" type="ordered locus">Rru_A1653</name>
</gene>
<dbReference type="CDD" id="cd00156">
    <property type="entry name" value="REC"/>
    <property type="match status" value="1"/>
</dbReference>
<protein>
    <submittedName>
        <fullName evidence="6">Guanylate cyclase (GGDEF domain) with PAS/PAC sensor and Response Regulator Receiver modulation</fullName>
    </submittedName>
</protein>
<sequence>MLFDRTIDVLLVEDNPGDSRLIQINLSEQHEVRFRVRVCEDLASACACLASARFDVVLLDLFLPDSQGLRTLERLMVATNEIPVVVMSGLDDFTTAMQAVQQGAQDYLVKGKGDGELVRRAILHAIERQRFRRQLLMAEAAFRHTDTGMMVTDAHGVVVRVNPAFLDVTGYGADEVVGRMAPFLRSDVHDGDFYRDIWKRLGETSTWEGEIWTRRRNGEIAPDWLRINGVTDPSGGVVGYVVVFSDITFRRRAEEELVRQATTDPLTGLPNRALFQKLLVSGLERARRYDRHLGLLFVDIDGFKQVNDRFGHEGGDEVLREVARRLRRAVRVSDEVARLGGDEFTLLLSEVKAESDVETVAAKVVQVLGEAFSIEDQPLVLSASVGVALSPADGRDAESLLRAADEAMYRAKRGGKNRYALASAAPGQTPPPR</sequence>
<dbReference type="PROSITE" id="PS50113">
    <property type="entry name" value="PAC"/>
    <property type="match status" value="1"/>
</dbReference>
<dbReference type="Proteomes" id="UP000001929">
    <property type="component" value="Chromosome"/>
</dbReference>
<dbReference type="PhylomeDB" id="Q2RTU2"/>
<dbReference type="PROSITE" id="PS50112">
    <property type="entry name" value="PAS"/>
    <property type="match status" value="1"/>
</dbReference>
<evidence type="ECO:0000259" key="4">
    <source>
        <dbReference type="PROSITE" id="PS50113"/>
    </source>
</evidence>
<dbReference type="PATRIC" id="fig|269796.9.peg.1729"/>
<dbReference type="GO" id="GO:0000160">
    <property type="term" value="P:phosphorelay signal transduction system"/>
    <property type="evidence" value="ECO:0007669"/>
    <property type="project" value="InterPro"/>
</dbReference>
<evidence type="ECO:0000259" key="3">
    <source>
        <dbReference type="PROSITE" id="PS50112"/>
    </source>
</evidence>
<dbReference type="PROSITE" id="PS50110">
    <property type="entry name" value="RESPONSE_REGULATORY"/>
    <property type="match status" value="1"/>
</dbReference>
<dbReference type="InterPro" id="IPR000700">
    <property type="entry name" value="PAS-assoc_C"/>
</dbReference>
<dbReference type="CDD" id="cd01949">
    <property type="entry name" value="GGDEF"/>
    <property type="match status" value="1"/>
</dbReference>
<dbReference type="SUPFAM" id="SSF55785">
    <property type="entry name" value="PYP-like sensor domain (PAS domain)"/>
    <property type="match status" value="1"/>
</dbReference>
<dbReference type="Gene3D" id="3.30.70.270">
    <property type="match status" value="1"/>
</dbReference>
<evidence type="ECO:0000313" key="7">
    <source>
        <dbReference type="Proteomes" id="UP000001929"/>
    </source>
</evidence>
<dbReference type="SUPFAM" id="SSF52172">
    <property type="entry name" value="CheY-like"/>
    <property type="match status" value="1"/>
</dbReference>
<dbReference type="KEGG" id="rru:Rru_A1653"/>
<dbReference type="EMBL" id="CP000230">
    <property type="protein sequence ID" value="ABC22453.1"/>
    <property type="molecule type" value="Genomic_DNA"/>
</dbReference>
<dbReference type="InterPro" id="IPR001789">
    <property type="entry name" value="Sig_transdc_resp-reg_receiver"/>
</dbReference>
<evidence type="ECO:0000259" key="2">
    <source>
        <dbReference type="PROSITE" id="PS50110"/>
    </source>
</evidence>
<dbReference type="InterPro" id="IPR000160">
    <property type="entry name" value="GGDEF_dom"/>
</dbReference>
<keyword evidence="1" id="KW-0597">Phosphoprotein</keyword>
<dbReference type="eggNOG" id="COG5001">
    <property type="taxonomic scope" value="Bacteria"/>
</dbReference>
<dbReference type="NCBIfam" id="TIGR00229">
    <property type="entry name" value="sensory_box"/>
    <property type="match status" value="1"/>
</dbReference>
<dbReference type="SMART" id="SM00267">
    <property type="entry name" value="GGDEF"/>
    <property type="match status" value="1"/>
</dbReference>
<reference evidence="6 7" key="1">
    <citation type="journal article" date="2011" name="Stand. Genomic Sci.">
        <title>Complete genome sequence of Rhodospirillum rubrum type strain (S1).</title>
        <authorList>
            <person name="Munk A.C."/>
            <person name="Copeland A."/>
            <person name="Lucas S."/>
            <person name="Lapidus A."/>
            <person name="Del Rio T.G."/>
            <person name="Barry K."/>
            <person name="Detter J.C."/>
            <person name="Hammon N."/>
            <person name="Israni S."/>
            <person name="Pitluck S."/>
            <person name="Brettin T."/>
            <person name="Bruce D."/>
            <person name="Han C."/>
            <person name="Tapia R."/>
            <person name="Gilna P."/>
            <person name="Schmutz J."/>
            <person name="Larimer F."/>
            <person name="Land M."/>
            <person name="Kyrpides N.C."/>
            <person name="Mavromatis K."/>
            <person name="Richardson P."/>
            <person name="Rohde M."/>
            <person name="Goker M."/>
            <person name="Klenk H.P."/>
            <person name="Zhang Y."/>
            <person name="Roberts G.P."/>
            <person name="Reslewic S."/>
            <person name="Schwartz D.C."/>
        </authorList>
    </citation>
    <scope>NUCLEOTIDE SEQUENCE [LARGE SCALE GENOMIC DNA]</scope>
    <source>
        <strain evidence="7">ATCC 11170 / ATH 1.1.1 / DSM 467 / LMG 4362 / NCIMB 8255 / S1</strain>
    </source>
</reference>
<feature type="domain" description="GGDEF" evidence="5">
    <location>
        <begin position="291"/>
        <end position="424"/>
    </location>
</feature>
<dbReference type="InterPro" id="IPR035965">
    <property type="entry name" value="PAS-like_dom_sf"/>
</dbReference>
<dbReference type="InterPro" id="IPR000014">
    <property type="entry name" value="PAS"/>
</dbReference>
<keyword evidence="7" id="KW-1185">Reference proteome</keyword>
<feature type="domain" description="Response regulatory" evidence="2">
    <location>
        <begin position="8"/>
        <end position="125"/>
    </location>
</feature>
<dbReference type="Pfam" id="PF00072">
    <property type="entry name" value="Response_reg"/>
    <property type="match status" value="1"/>
</dbReference>
<dbReference type="AlphaFoldDB" id="Q2RTU2"/>
<dbReference type="InterPro" id="IPR052163">
    <property type="entry name" value="DGC-Regulatory_Protein"/>
</dbReference>
<dbReference type="SUPFAM" id="SSF55073">
    <property type="entry name" value="Nucleotide cyclase"/>
    <property type="match status" value="1"/>
</dbReference>
<dbReference type="InterPro" id="IPR029787">
    <property type="entry name" value="Nucleotide_cyclase"/>
</dbReference>
<proteinExistence type="predicted"/>
<organism evidence="6 7">
    <name type="scientific">Rhodospirillum rubrum (strain ATCC 11170 / ATH 1.1.1 / DSM 467 / LMG 4362 / NCIMB 8255 / S1)</name>
    <dbReference type="NCBI Taxonomy" id="269796"/>
    <lineage>
        <taxon>Bacteria</taxon>
        <taxon>Pseudomonadati</taxon>
        <taxon>Pseudomonadota</taxon>
        <taxon>Alphaproteobacteria</taxon>
        <taxon>Rhodospirillales</taxon>
        <taxon>Rhodospirillaceae</taxon>
        <taxon>Rhodospirillum</taxon>
    </lineage>
</organism>
<dbReference type="FunFam" id="3.30.70.270:FF:000001">
    <property type="entry name" value="Diguanylate cyclase domain protein"/>
    <property type="match status" value="1"/>
</dbReference>
<dbReference type="PANTHER" id="PTHR46663">
    <property type="entry name" value="DIGUANYLATE CYCLASE DGCT-RELATED"/>
    <property type="match status" value="1"/>
</dbReference>
<dbReference type="HOGENOM" id="CLU_000445_11_28_5"/>